<dbReference type="Pfam" id="PF14508">
    <property type="entry name" value="GH97_N"/>
    <property type="match status" value="1"/>
</dbReference>
<dbReference type="InterPro" id="IPR052720">
    <property type="entry name" value="Glycosyl_hydrolase_97"/>
</dbReference>
<dbReference type="InterPro" id="IPR014718">
    <property type="entry name" value="GH-type_carb-bd"/>
</dbReference>
<keyword evidence="5" id="KW-1185">Reference proteome</keyword>
<feature type="domain" description="Glycosyl-hydrolase 97 C-terminal oligomerisation" evidence="3">
    <location>
        <begin position="486"/>
        <end position="576"/>
    </location>
</feature>
<dbReference type="GO" id="GO:0030246">
    <property type="term" value="F:carbohydrate binding"/>
    <property type="evidence" value="ECO:0007669"/>
    <property type="project" value="InterPro"/>
</dbReference>
<dbReference type="Gene3D" id="3.20.20.70">
    <property type="entry name" value="Aldolase class I"/>
    <property type="match status" value="1"/>
</dbReference>
<dbReference type="AlphaFoldDB" id="A0A7S7NYG0"/>
<dbReference type="EMBL" id="CP063849">
    <property type="protein sequence ID" value="QOY92105.1"/>
    <property type="molecule type" value="Genomic_DNA"/>
</dbReference>
<evidence type="ECO:0000313" key="4">
    <source>
        <dbReference type="EMBL" id="QOY92105.1"/>
    </source>
</evidence>
<dbReference type="InterPro" id="IPR019563">
    <property type="entry name" value="GH97_catalytic"/>
</dbReference>
<dbReference type="GO" id="GO:0016787">
    <property type="term" value="F:hydrolase activity"/>
    <property type="evidence" value="ECO:0007669"/>
    <property type="project" value="UniProtKB-KW"/>
</dbReference>
<dbReference type="Pfam" id="PF10566">
    <property type="entry name" value="Glyco_hydro_97"/>
    <property type="match status" value="1"/>
</dbReference>
<sequence length="577" mass="64363">MTSPDGRLSFRIEGNKYRVQYGGQPLVLDSVIGLILDGAAPLGPFLRVGTATHTTHSSQWKPVYGERALIPDHYEEAVVELQETIPPRRSLQLIVRAYDEGLAFRYRLPQAVAIENEATEFALPPGTLAWETHGAQSRYAKVPVDELKPNAERPLTLEYANGVYAAIAEAALSDYSSMRLSHPAKRPGVVTVSLAGGARAAETPWRVFLVGQKPGDLLERNYLLLNLCPPSRIADLSWIRPGKVLREVTLSTKGAREAVDFAVRRGLGYIEFDAGWYGHEYSDESDASRVQVDPLRLRKEPEYQGLDLPAVIAYARSRQIGVLLYVNRRAMERQLDQILPLYEKWGVSGVKYGFVNTGSQGWTRWLYDAVGKAAAHHLMVDIHDEFRPTGMSRTWPNLLTQEGIRGNEEFPDATHNTVLPFTRYLAGAADYTICWSTPRLKNSAAHQMALSIVYYSPFQFMYWYDRPSDVDETNPALALFDHVPTVWDETRVLDGRPGESVIVARRSGRRWFVGGLTNEEARTVTVPLTFLPGPATAIIYTDGAAARQVKVERRPVNRGDVLELKLAASGGFALELQ</sequence>
<proteinExistence type="predicted"/>
<evidence type="ECO:0000259" key="1">
    <source>
        <dbReference type="Pfam" id="PF10566"/>
    </source>
</evidence>
<dbReference type="Proteomes" id="UP000593892">
    <property type="component" value="Chromosome"/>
</dbReference>
<feature type="domain" description="Glycosyl-hydrolase 97 N-terminal" evidence="2">
    <location>
        <begin position="2"/>
        <end position="230"/>
    </location>
</feature>
<name>A0A7S7NYG0_PALFE</name>
<dbReference type="Pfam" id="PF14509">
    <property type="entry name" value="GH97_C"/>
    <property type="match status" value="1"/>
</dbReference>
<dbReference type="InterPro" id="IPR017853">
    <property type="entry name" value="GH"/>
</dbReference>
<feature type="domain" description="Glycosyl-hydrolase 97 catalytic" evidence="1">
    <location>
        <begin position="250"/>
        <end position="404"/>
    </location>
</feature>
<dbReference type="InterPro" id="IPR029486">
    <property type="entry name" value="GH97_N"/>
</dbReference>
<evidence type="ECO:0000313" key="5">
    <source>
        <dbReference type="Proteomes" id="UP000593892"/>
    </source>
</evidence>
<dbReference type="PANTHER" id="PTHR35803">
    <property type="entry name" value="GLUCAN 1,4-ALPHA-GLUCOSIDASE SUSB-RELATED"/>
    <property type="match status" value="1"/>
</dbReference>
<keyword evidence="4" id="KW-0378">Hydrolase</keyword>
<organism evidence="4 5">
    <name type="scientific">Paludibaculum fermentans</name>
    <dbReference type="NCBI Taxonomy" id="1473598"/>
    <lineage>
        <taxon>Bacteria</taxon>
        <taxon>Pseudomonadati</taxon>
        <taxon>Acidobacteriota</taxon>
        <taxon>Terriglobia</taxon>
        <taxon>Bryobacterales</taxon>
        <taxon>Bryobacteraceae</taxon>
        <taxon>Paludibaculum</taxon>
    </lineage>
</organism>
<protein>
    <submittedName>
        <fullName evidence="4">Glycoside hydrolase family 97 N-terminal domain-containing protein</fullName>
    </submittedName>
</protein>
<dbReference type="InterPro" id="IPR029483">
    <property type="entry name" value="GH97_C"/>
</dbReference>
<gene>
    <name evidence="4" type="ORF">IRI77_22380</name>
</gene>
<evidence type="ECO:0000259" key="2">
    <source>
        <dbReference type="Pfam" id="PF14508"/>
    </source>
</evidence>
<dbReference type="SUPFAM" id="SSF51445">
    <property type="entry name" value="(Trans)glycosidases"/>
    <property type="match status" value="1"/>
</dbReference>
<reference evidence="4 5" key="1">
    <citation type="submission" date="2020-10" db="EMBL/GenBank/DDBJ databases">
        <title>Complete genome sequence of Paludibaculum fermentans P105T, a facultatively anaerobic acidobacterium capable of dissimilatory Fe(III) reduction.</title>
        <authorList>
            <person name="Dedysh S.N."/>
            <person name="Beletsky A.V."/>
            <person name="Kulichevskaya I.S."/>
            <person name="Mardanov A.V."/>
            <person name="Ravin N.V."/>
        </authorList>
    </citation>
    <scope>NUCLEOTIDE SEQUENCE [LARGE SCALE GENOMIC DNA]</scope>
    <source>
        <strain evidence="4 5">P105</strain>
    </source>
</reference>
<accession>A0A7S7NYG0</accession>
<dbReference type="Gene3D" id="2.70.98.10">
    <property type="match status" value="1"/>
</dbReference>
<dbReference type="InterPro" id="IPR013785">
    <property type="entry name" value="Aldolase_TIM"/>
</dbReference>
<evidence type="ECO:0000259" key="3">
    <source>
        <dbReference type="Pfam" id="PF14509"/>
    </source>
</evidence>
<dbReference type="KEGG" id="pfer:IRI77_22380"/>
<dbReference type="PANTHER" id="PTHR35803:SF3">
    <property type="entry name" value="ALPHA-GLUCOSIDASE"/>
    <property type="match status" value="1"/>
</dbReference>